<dbReference type="PROSITE" id="PS00738">
    <property type="entry name" value="ADOHCYASE_1"/>
    <property type="match status" value="1"/>
</dbReference>
<dbReference type="Gene3D" id="3.40.50.720">
    <property type="entry name" value="NAD(P)-binding Rossmann-like Domain"/>
    <property type="match status" value="1"/>
</dbReference>
<feature type="domain" description="S-adenosyl-L-homocysteine hydrolase NAD binding" evidence="7">
    <location>
        <begin position="234"/>
        <end position="404"/>
    </location>
</feature>
<dbReference type="Pfam" id="PF05221">
    <property type="entry name" value="AdoHcyase"/>
    <property type="match status" value="1"/>
</dbReference>
<keyword evidence="3 4" id="KW-0520">NAD</keyword>
<keyword evidence="4" id="KW-0963">Cytoplasm</keyword>
<feature type="binding site" evidence="4">
    <location>
        <begin position="263"/>
        <end position="268"/>
    </location>
    <ligand>
        <name>NAD(+)</name>
        <dbReference type="ChEBI" id="CHEBI:57540"/>
    </ligand>
</feature>
<dbReference type="EMBL" id="CP090958">
    <property type="protein sequence ID" value="WGW10703.1"/>
    <property type="molecule type" value="Genomic_DNA"/>
</dbReference>
<keyword evidence="9" id="KW-1185">Reference proteome</keyword>
<dbReference type="InterPro" id="IPR015878">
    <property type="entry name" value="Ado_hCys_hydrolase_NAD-bd"/>
</dbReference>
<comment type="catalytic activity">
    <reaction evidence="4 5">
        <text>S-adenosyl-L-homocysteine + H2O = L-homocysteine + adenosine</text>
        <dbReference type="Rhea" id="RHEA:21708"/>
        <dbReference type="ChEBI" id="CHEBI:15377"/>
        <dbReference type="ChEBI" id="CHEBI:16335"/>
        <dbReference type="ChEBI" id="CHEBI:57856"/>
        <dbReference type="ChEBI" id="CHEBI:58199"/>
        <dbReference type="EC" id="3.13.2.1"/>
    </reaction>
</comment>
<comment type="similarity">
    <text evidence="1 4 6">Belongs to the adenosylhomocysteinase family.</text>
</comment>
<reference evidence="8 9" key="1">
    <citation type="submission" date="2023-05" db="EMBL/GenBank/DDBJ databases">
        <title>Lithophilousrod everest ZFBP1038 complete genpme.</title>
        <authorList>
            <person name="Tian M."/>
        </authorList>
    </citation>
    <scope>NUCLEOTIDE SEQUENCE [LARGE SCALE GENOMIC DNA]</scope>
    <source>
        <strain evidence="8 9">ZFBP1038</strain>
    </source>
</reference>
<evidence type="ECO:0000256" key="6">
    <source>
        <dbReference type="RuleBase" id="RU004166"/>
    </source>
</evidence>
<evidence type="ECO:0000256" key="1">
    <source>
        <dbReference type="ARBA" id="ARBA00007122"/>
    </source>
</evidence>
<evidence type="ECO:0000259" key="7">
    <source>
        <dbReference type="SMART" id="SM00997"/>
    </source>
</evidence>
<feature type="binding site" evidence="4">
    <location>
        <position position="398"/>
    </location>
    <ligand>
        <name>NAD(+)</name>
        <dbReference type="ChEBI" id="CHEBI:57540"/>
    </ligand>
</feature>
<dbReference type="InterPro" id="IPR020082">
    <property type="entry name" value="S-Ado-L-homoCys_hydrolase_CS"/>
</dbReference>
<feature type="binding site" evidence="4">
    <location>
        <begin position="200"/>
        <end position="202"/>
    </location>
    <ligand>
        <name>NAD(+)</name>
        <dbReference type="ChEBI" id="CHEBI:57540"/>
    </ligand>
</feature>
<dbReference type="SMART" id="SM00996">
    <property type="entry name" value="AdoHcyase"/>
    <property type="match status" value="1"/>
</dbReference>
<proteinExistence type="inferred from homology"/>
<dbReference type="Gene3D" id="3.40.50.1480">
    <property type="entry name" value="Adenosylhomocysteinase-like"/>
    <property type="match status" value="1"/>
</dbReference>
<dbReference type="SUPFAM" id="SSF51735">
    <property type="entry name" value="NAD(P)-binding Rossmann-fold domains"/>
    <property type="match status" value="1"/>
</dbReference>
<feature type="binding site" evidence="4">
    <location>
        <position position="286"/>
    </location>
    <ligand>
        <name>NAD(+)</name>
        <dbReference type="ChEBI" id="CHEBI:57540"/>
    </ligand>
</feature>
<dbReference type="PROSITE" id="PS00739">
    <property type="entry name" value="ADOHCYASE_2"/>
    <property type="match status" value="1"/>
</dbReference>
<organism evidence="8 9">
    <name type="scientific">Saxibacter everestensis</name>
    <dbReference type="NCBI Taxonomy" id="2909229"/>
    <lineage>
        <taxon>Bacteria</taxon>
        <taxon>Bacillati</taxon>
        <taxon>Actinomycetota</taxon>
        <taxon>Actinomycetes</taxon>
        <taxon>Micrococcales</taxon>
        <taxon>Brevibacteriaceae</taxon>
        <taxon>Saxibacter</taxon>
    </lineage>
</organism>
<dbReference type="InterPro" id="IPR042172">
    <property type="entry name" value="Adenosylhomocyst_ase-like_sf"/>
</dbReference>
<comment type="function">
    <text evidence="4">May play a key role in the regulation of the intracellular concentration of adenosylhomocysteine.</text>
</comment>
<evidence type="ECO:0000256" key="4">
    <source>
        <dbReference type="HAMAP-Rule" id="MF_00563"/>
    </source>
</evidence>
<evidence type="ECO:0000256" key="5">
    <source>
        <dbReference type="RuleBase" id="RU000548"/>
    </source>
</evidence>
<comment type="pathway">
    <text evidence="4 5">Amino-acid biosynthesis; L-homocysteine biosynthesis; L-homocysteine from S-adenosyl-L-homocysteine: step 1/1.</text>
</comment>
<dbReference type="NCBIfam" id="TIGR00936">
    <property type="entry name" value="ahcY"/>
    <property type="match status" value="1"/>
</dbReference>
<evidence type="ECO:0000313" key="9">
    <source>
        <dbReference type="Proteomes" id="UP001209083"/>
    </source>
</evidence>
<feature type="binding site" evidence="4">
    <location>
        <position position="233"/>
    </location>
    <ligand>
        <name>substrate</name>
    </ligand>
</feature>
<dbReference type="EC" id="3.13.2.1" evidence="4"/>
<feature type="binding site" evidence="4">
    <location>
        <position position="54"/>
    </location>
    <ligand>
        <name>substrate</name>
    </ligand>
</feature>
<dbReference type="Pfam" id="PF00670">
    <property type="entry name" value="AdoHcyase_NAD"/>
    <property type="match status" value="1"/>
</dbReference>
<gene>
    <name evidence="4 8" type="primary">ahcY</name>
    <name evidence="8" type="ORF">LWF01_11230</name>
</gene>
<comment type="cofactor">
    <cofactor evidence="4 5">
        <name>NAD(+)</name>
        <dbReference type="ChEBI" id="CHEBI:57540"/>
    </cofactor>
    <text evidence="4 5">Binds 1 NAD(+) per subunit.</text>
</comment>
<evidence type="ECO:0000256" key="3">
    <source>
        <dbReference type="ARBA" id="ARBA00023027"/>
    </source>
</evidence>
<feature type="binding site" evidence="4">
    <location>
        <position position="137"/>
    </location>
    <ligand>
        <name>substrate</name>
    </ligand>
</feature>
<dbReference type="Proteomes" id="UP001209083">
    <property type="component" value="Chromosome"/>
</dbReference>
<dbReference type="SMART" id="SM00997">
    <property type="entry name" value="AdoHcyase_NAD"/>
    <property type="match status" value="1"/>
</dbReference>
<dbReference type="PANTHER" id="PTHR23420">
    <property type="entry name" value="ADENOSYLHOMOCYSTEINASE"/>
    <property type="match status" value="1"/>
</dbReference>
<dbReference type="HAMAP" id="MF_00563">
    <property type="entry name" value="AdoHcyase"/>
    <property type="match status" value="1"/>
</dbReference>
<protein>
    <recommendedName>
        <fullName evidence="4">Adenosylhomocysteinase</fullName>
        <ecNumber evidence="4">3.13.2.1</ecNumber>
    </recommendedName>
    <alternativeName>
        <fullName evidence="4">S-adenosyl-L-homocysteine hydrolase</fullName>
        <shortName evidence="4">AdoHcyase</shortName>
    </alternativeName>
</protein>
<evidence type="ECO:0000256" key="2">
    <source>
        <dbReference type="ARBA" id="ARBA00022563"/>
    </source>
</evidence>
<dbReference type="RefSeq" id="WP_349637483.1">
    <property type="nucleotide sequence ID" value="NZ_CP090958.1"/>
</dbReference>
<dbReference type="PIRSF" id="PIRSF001109">
    <property type="entry name" value="Ad_hcy_hydrolase"/>
    <property type="match status" value="1"/>
</dbReference>
<feature type="binding site" evidence="4">
    <location>
        <begin position="342"/>
        <end position="344"/>
    </location>
    <ligand>
        <name>NAD(+)</name>
        <dbReference type="ChEBI" id="CHEBI:57540"/>
    </ligand>
</feature>
<feature type="binding site" evidence="4">
    <location>
        <position position="234"/>
    </location>
    <ligand>
        <name>NAD(+)</name>
        <dbReference type="ChEBI" id="CHEBI:57540"/>
    </ligand>
</feature>
<dbReference type="PANTHER" id="PTHR23420:SF0">
    <property type="entry name" value="ADENOSYLHOMOCYSTEINASE"/>
    <property type="match status" value="1"/>
</dbReference>
<dbReference type="InterPro" id="IPR036291">
    <property type="entry name" value="NAD(P)-bd_dom_sf"/>
</dbReference>
<dbReference type="NCBIfam" id="NF004005">
    <property type="entry name" value="PRK05476.2-3"/>
    <property type="match status" value="1"/>
</dbReference>
<feature type="binding site" evidence="4">
    <location>
        <position position="229"/>
    </location>
    <ligand>
        <name>substrate</name>
    </ligand>
</feature>
<dbReference type="CDD" id="cd00401">
    <property type="entry name" value="SAHH"/>
    <property type="match status" value="1"/>
</dbReference>
<feature type="binding site" evidence="4">
    <location>
        <position position="199"/>
    </location>
    <ligand>
        <name>substrate</name>
    </ligand>
</feature>
<name>A0ABY8QP19_9MICO</name>
<sequence>MIDHKIADISLAEAGRHQIRLAEHEMPGLMALREEYAAAQPLAGARIAGSLHMTVQTAVLIETLVALGADVRWASCNIFSTQDEAAAAVVVGVGTVDAPAGVPVFAWKGETLAEYWWAADQIFRWDGHDGPNMILDDGGDATMLVHKGREFERAGAVPVGTETDPAEYRILLELLRKSLAEDPERFTRMSEGIQGVSEETTTGVNRLYQLASGNELLFPAINVNDSVTKSKFDNRYGIRHSLPDGLNRATDVLIGGKVAFIVGYGDVGKGAAEALRGQGARVIVSEIDPICALQAAMDGYQVARIEDVLDEADIFITTTGNTRVITVQHLLGMKHNAIVGNIGHFDDEIDLAGLAAVPGVEKIDIKPQVHEWRLPASAGDGARAAHSVIVLSEGRLLNLGNATGHPSFVMSNSFANQVIAQIELFAGHEQYERQVYRLSKKLDEKVARLHLDALGVKLTELTKEQADYIGVDVAGPYKSDHYRY</sequence>
<comment type="subcellular location">
    <subcellularLocation>
        <location evidence="4">Cytoplasm</location>
    </subcellularLocation>
</comment>
<keyword evidence="2 4" id="KW-0554">One-carbon metabolism</keyword>
<keyword evidence="4 5" id="KW-0378">Hydrolase</keyword>
<feature type="binding site" evidence="4">
    <location>
        <position position="321"/>
    </location>
    <ligand>
        <name>NAD(+)</name>
        <dbReference type="ChEBI" id="CHEBI:57540"/>
    </ligand>
</feature>
<accession>A0ABY8QP19</accession>
<dbReference type="InterPro" id="IPR000043">
    <property type="entry name" value="Adenosylhomocysteinase-like"/>
</dbReference>
<evidence type="ECO:0000313" key="8">
    <source>
        <dbReference type="EMBL" id="WGW10703.1"/>
    </source>
</evidence>
<dbReference type="SUPFAM" id="SSF52283">
    <property type="entry name" value="Formate/glycerate dehydrogenase catalytic domain-like"/>
    <property type="match status" value="1"/>
</dbReference>